<gene>
    <name evidence="1" type="ORF">CARN8_1540017</name>
</gene>
<name>A0A3P3ZLT8_9ZZZZ</name>
<sequence>MVSRTLGRLQPHLTTMEKQFAGTERSLAKSWLAATRNDKIVLDSISFFAPTRLLALSNVV</sequence>
<evidence type="ECO:0000313" key="1">
    <source>
        <dbReference type="EMBL" id="VAY86942.1"/>
    </source>
</evidence>
<dbReference type="EMBL" id="UOYP01000062">
    <property type="protein sequence ID" value="VAY86942.1"/>
    <property type="molecule type" value="Genomic_DNA"/>
</dbReference>
<organism evidence="1">
    <name type="scientific">mine drainage metagenome</name>
    <dbReference type="NCBI Taxonomy" id="410659"/>
    <lineage>
        <taxon>unclassified sequences</taxon>
        <taxon>metagenomes</taxon>
        <taxon>ecological metagenomes</taxon>
    </lineage>
</organism>
<protein>
    <submittedName>
        <fullName evidence="1">Uncharacterized protein</fullName>
    </submittedName>
</protein>
<proteinExistence type="predicted"/>
<accession>A0A3P3ZLT8</accession>
<dbReference type="AlphaFoldDB" id="A0A3P3ZLT8"/>
<reference evidence="1" key="1">
    <citation type="submission" date="2018-10" db="EMBL/GenBank/DDBJ databases">
        <authorList>
            <person name="Plewniak F."/>
        </authorList>
    </citation>
    <scope>NUCLEOTIDE SEQUENCE</scope>
</reference>